<feature type="domain" description="Methyltransferase type 11" evidence="5">
    <location>
        <begin position="55"/>
        <end position="158"/>
    </location>
</feature>
<dbReference type="Pfam" id="PF01564">
    <property type="entry name" value="Spermine_synth"/>
    <property type="match status" value="1"/>
</dbReference>
<dbReference type="FunFam" id="3.40.50.150:FF:000110">
    <property type="entry name" value="methyltransferase-like protein 13 isoform X1"/>
    <property type="match status" value="1"/>
</dbReference>
<dbReference type="CDD" id="cd02440">
    <property type="entry name" value="AdoMet_MTases"/>
    <property type="match status" value="1"/>
</dbReference>
<dbReference type="GO" id="GO:0032259">
    <property type="term" value="P:methylation"/>
    <property type="evidence" value="ECO:0007669"/>
    <property type="project" value="UniProtKB-KW"/>
</dbReference>
<evidence type="ECO:0000313" key="7">
    <source>
        <dbReference type="Proteomes" id="UP000747542"/>
    </source>
</evidence>
<accession>A0A8J5K5T9</accession>
<keyword evidence="7" id="KW-1185">Reference proteome</keyword>
<organism evidence="6 7">
    <name type="scientific">Homarus americanus</name>
    <name type="common">American lobster</name>
    <dbReference type="NCBI Taxonomy" id="6706"/>
    <lineage>
        <taxon>Eukaryota</taxon>
        <taxon>Metazoa</taxon>
        <taxon>Ecdysozoa</taxon>
        <taxon>Arthropoda</taxon>
        <taxon>Crustacea</taxon>
        <taxon>Multicrustacea</taxon>
        <taxon>Malacostraca</taxon>
        <taxon>Eumalacostraca</taxon>
        <taxon>Eucarida</taxon>
        <taxon>Decapoda</taxon>
        <taxon>Pleocyemata</taxon>
        <taxon>Astacidea</taxon>
        <taxon>Nephropoidea</taxon>
        <taxon>Nephropidae</taxon>
        <taxon>Homarus</taxon>
    </lineage>
</organism>
<name>A0A8J5K5T9_HOMAM</name>
<evidence type="ECO:0000313" key="6">
    <source>
        <dbReference type="EMBL" id="KAG7170460.1"/>
    </source>
</evidence>
<evidence type="ECO:0000256" key="1">
    <source>
        <dbReference type="ARBA" id="ARBA00008361"/>
    </source>
</evidence>
<comment type="similarity">
    <text evidence="1">Belongs to the methyltransferase superfamily.</text>
</comment>
<dbReference type="InterPro" id="IPR051419">
    <property type="entry name" value="Lys/N-term_MeTrsfase_sf"/>
</dbReference>
<dbReference type="PANTHER" id="PTHR12176:SF78">
    <property type="entry name" value="EEF1A LYSINE AND N-TERMINAL METHYLTRANSFERASE"/>
    <property type="match status" value="1"/>
</dbReference>
<dbReference type="AlphaFoldDB" id="A0A8J5K5T9"/>
<dbReference type="EMBL" id="JAHLQT010014098">
    <property type="protein sequence ID" value="KAG7170460.1"/>
    <property type="molecule type" value="Genomic_DNA"/>
</dbReference>
<dbReference type="Pfam" id="PF08241">
    <property type="entry name" value="Methyltransf_11"/>
    <property type="match status" value="1"/>
</dbReference>
<dbReference type="PANTHER" id="PTHR12176">
    <property type="entry name" value="SAM-DEPENDENT METHYLTRANSFERASE SUPERFAMILY PROTEIN"/>
    <property type="match status" value="1"/>
</dbReference>
<proteinExistence type="inferred from homology"/>
<dbReference type="OrthoDB" id="411785at2759"/>
<sequence length="670" mass="75714">MSLIPKNVQEFSSKQYWNTFFSKRGDKVFEWYGEYPELCGILHKYIRTKDKILVPGCGSSTISADLCKVGYKFITNVDNSEIVIKQMQEKYSSGLPDMKWLQMDITSLSFENEEFTCVLDKATLDALMTDGSSEVVSFVNKYFAEVSRVLRVGGRFVCVSLLQEHILQHVLNWFPRNGWMLRICRCEDAEKSQSDSGNFSFPVFVVVCTKFKQMPNTTPVIELQLDTETVQRADSAERAVQSVRELQQYALLRHTLHSQRIAGEDTSVHLCDPKTGQTRYILHIVDSVKKSNTIKFAVFIVPHGREHEWMFGSAKGREKLAESAAASRLIVVHLMRDQSYHNLQAIQDELSSKVMELAPSRLPSHTKVPFLSVGEDLGSRKEITRGHSQYSGDYIVEDVQTPGAPKLRRLIFLDNQNVVQSEAKLKTVREKKKKGGIKERVTIDYSFLSCQHHLAMVAGLGLTPPVSDLLLIGLGGGPLAAYIHKYFQKVKVTAVDLDPAMVNVAEEWFGFLPDSRLKVDIGDGVEYIHKVAESGNKFNVIMFDVDSKDSSLGMSCPPQAFVERSFLQVVTSCLKERGLLIVNLVCRDQQLKASVVEDVKMVFPVVLCQQIPEEVNCVLFCYLAGQKNPENHKVKFEKSLHTVNESLRQQQKTSEDIFDFKEIAENLSIL</sequence>
<evidence type="ECO:0000256" key="3">
    <source>
        <dbReference type="ARBA" id="ARBA00022679"/>
    </source>
</evidence>
<gene>
    <name evidence="6" type="ORF">Hamer_G018947</name>
</gene>
<dbReference type="Proteomes" id="UP000747542">
    <property type="component" value="Unassembled WGS sequence"/>
</dbReference>
<dbReference type="GO" id="GO:0008757">
    <property type="term" value="F:S-adenosylmethionine-dependent methyltransferase activity"/>
    <property type="evidence" value="ECO:0007669"/>
    <property type="project" value="InterPro"/>
</dbReference>
<reference evidence="6" key="1">
    <citation type="journal article" date="2021" name="Sci. Adv.">
        <title>The American lobster genome reveals insights on longevity, neural, and immune adaptations.</title>
        <authorList>
            <person name="Polinski J.M."/>
            <person name="Zimin A.V."/>
            <person name="Clark K.F."/>
            <person name="Kohn A.B."/>
            <person name="Sadowski N."/>
            <person name="Timp W."/>
            <person name="Ptitsyn A."/>
            <person name="Khanna P."/>
            <person name="Romanova D.Y."/>
            <person name="Williams P."/>
            <person name="Greenwood S.J."/>
            <person name="Moroz L.L."/>
            <person name="Walt D.R."/>
            <person name="Bodnar A.G."/>
        </authorList>
    </citation>
    <scope>NUCLEOTIDE SEQUENCE</scope>
    <source>
        <strain evidence="6">GMGI-L3</strain>
    </source>
</reference>
<evidence type="ECO:0000256" key="4">
    <source>
        <dbReference type="ARBA" id="ARBA00023268"/>
    </source>
</evidence>
<keyword evidence="3" id="KW-0808">Transferase</keyword>
<evidence type="ECO:0000259" key="5">
    <source>
        <dbReference type="Pfam" id="PF08241"/>
    </source>
</evidence>
<evidence type="ECO:0000256" key="2">
    <source>
        <dbReference type="ARBA" id="ARBA00022603"/>
    </source>
</evidence>
<keyword evidence="2 6" id="KW-0489">Methyltransferase</keyword>
<protein>
    <submittedName>
        <fullName evidence="6">EEF1A lysine and N-terminal methyltransferase-like</fullName>
    </submittedName>
</protein>
<keyword evidence="4" id="KW-0511">Multifunctional enzyme</keyword>
<dbReference type="InterPro" id="IPR013216">
    <property type="entry name" value="Methyltransf_11"/>
</dbReference>
<comment type="caution">
    <text evidence="6">The sequence shown here is derived from an EMBL/GenBank/DDBJ whole genome shotgun (WGS) entry which is preliminary data.</text>
</comment>